<protein>
    <submittedName>
        <fullName evidence="11">Glycosyl hydrolases family 2, TIM barrel domain</fullName>
    </submittedName>
</protein>
<dbReference type="RefSeq" id="WP_091815001.1">
    <property type="nucleotide sequence ID" value="NZ_FNCQ01000003.1"/>
</dbReference>
<evidence type="ECO:0000313" key="13">
    <source>
        <dbReference type="Proteomes" id="UP000199134"/>
    </source>
</evidence>
<gene>
    <name evidence="11" type="ORF">SAMN04487900_104125</name>
    <name evidence="10" type="ORF">SAMN04487901_10373</name>
</gene>
<feature type="chain" id="PRO_5041053975" evidence="4">
    <location>
        <begin position="20"/>
        <end position="969"/>
    </location>
</feature>
<dbReference type="EMBL" id="FNCQ01000003">
    <property type="protein sequence ID" value="SDG36669.1"/>
    <property type="molecule type" value="Genomic_DNA"/>
</dbReference>
<evidence type="ECO:0000313" key="12">
    <source>
        <dbReference type="Proteomes" id="UP000198779"/>
    </source>
</evidence>
<sequence>MKKCFLFYILLMLVVSVNATERQKLNFNGGWRLAVGDFAEAAKPDYDDSLWQQVTLPYAFNGDEAFRKDIVDLTDTVCWYRKTFILTEGEVQGKVFIEFEGARQGADVWLNGQKVGFSDNGVMAFGFDLTPYIKEGQNVIAVRCDNSWTYRDRTLNSRYQWNDKNFNANYGGLPKNVWLHITGKLYQTLPLYSNLGTTGTYIYATDFDIPNHQATIHAESQIRNEDAKPRSFTFFAKVLDMDGKEVARFHGDRITMQPGETRTVRIQQSVNNLHFWSWGYGYLYMVETGLLVDGKTVDLVATRTGFRKTRFAEGKIWLNDRVMMVHGYAQRTSNEWPGVGISVPAWLSDYSNGMMVESGANMVRWMHVTPWKQDVESCDRVGLPQAMPAGDAEKDVDGARWQQRTALMRDAIIYNRNNPSILFYECGNESISREHMLEMKAIRNQYDPYGGRAIGSREMLDIDEAEYGGEMLYINKSKKHPMWAMEYCRDEGLRKYWDEQSYPFHKEGDGPLYRGKPANEYNHNMDEFAVEMVRRWYDYWRERPGMGTRVSSGGVKIVFSDTNTHHRGEKHYRTSGVVDAMRIPKDAFFAHQVMWNGWVEPEEAKTYIVGHWNYPAHTVKPVYVVSTADSVELFLNGKSLGKGKQSYRYLFSFDNVGFEPGMLEAVGSDGSRYQLETVGEPYQLKLTAIENPLGIKADGADMVLVQVEVTDKQGRRCPLDGRKVHISLWGEAQWIGGIETDAMSLPVECGVNRVLLRTTTNAGEINLAVYADGVKPAYVSLNSKKTDFVKSEKLSSQLDRGETPITPSYKELARGIEIVSAKAGYDSEHAVRSYDDNELSEWKNDGRLSTAWITYKLAKKTVVDDICLKLTGWRLRSYPMEVYAGKQLIWSGETERSLGYIHLTPTKRVKTNEITIRLKGAGKDKDAFGGITELAQPVAGELDLFKARNGGETKSELRIVEIEFIEHIK</sequence>
<evidence type="ECO:0000259" key="7">
    <source>
        <dbReference type="Pfam" id="PF02837"/>
    </source>
</evidence>
<dbReference type="Pfam" id="PF18565">
    <property type="entry name" value="Glyco_hydro2_C5"/>
    <property type="match status" value="1"/>
</dbReference>
<dbReference type="GO" id="GO:0004553">
    <property type="term" value="F:hydrolase activity, hydrolyzing O-glycosyl compounds"/>
    <property type="evidence" value="ECO:0007669"/>
    <property type="project" value="InterPro"/>
</dbReference>
<dbReference type="AlphaFoldDB" id="A0A1H0EZ12"/>
<dbReference type="InterPro" id="IPR006104">
    <property type="entry name" value="Glyco_hydro_2_N"/>
</dbReference>
<feature type="domain" description="Glycosyl hydrolases family 2 sugar binding" evidence="7">
    <location>
        <begin position="45"/>
        <end position="149"/>
    </location>
</feature>
<dbReference type="Gene3D" id="2.60.40.10">
    <property type="entry name" value="Immunoglobulins"/>
    <property type="match status" value="3"/>
</dbReference>
<evidence type="ECO:0000256" key="4">
    <source>
        <dbReference type="SAM" id="SignalP"/>
    </source>
</evidence>
<dbReference type="OrthoDB" id="9801077at2"/>
<dbReference type="PANTHER" id="PTHR42732:SF1">
    <property type="entry name" value="BETA-MANNOSIDASE"/>
    <property type="match status" value="1"/>
</dbReference>
<dbReference type="InterPro" id="IPR036156">
    <property type="entry name" value="Beta-gal/glucu_dom_sf"/>
</dbReference>
<dbReference type="InterPro" id="IPR006102">
    <property type="entry name" value="Ig-like_GH2"/>
</dbReference>
<dbReference type="SUPFAM" id="SSF49785">
    <property type="entry name" value="Galactose-binding domain-like"/>
    <property type="match status" value="1"/>
</dbReference>
<dbReference type="GO" id="GO:0005975">
    <property type="term" value="P:carbohydrate metabolic process"/>
    <property type="evidence" value="ECO:0007669"/>
    <property type="project" value="InterPro"/>
</dbReference>
<dbReference type="STRING" id="645274.SAMN04487901_10373"/>
<dbReference type="InterPro" id="IPR008979">
    <property type="entry name" value="Galactose-bd-like_sf"/>
</dbReference>
<keyword evidence="3" id="KW-0326">Glycosidase</keyword>
<dbReference type="Gene3D" id="2.60.120.260">
    <property type="entry name" value="Galactose-binding domain-like"/>
    <property type="match status" value="1"/>
</dbReference>
<evidence type="ECO:0000313" key="11">
    <source>
        <dbReference type="EMBL" id="SDN87628.1"/>
    </source>
</evidence>
<keyword evidence="12" id="KW-1185">Reference proteome</keyword>
<feature type="domain" description="DUF4982" evidence="8">
    <location>
        <begin position="618"/>
        <end position="668"/>
    </location>
</feature>
<dbReference type="InterPro" id="IPR051913">
    <property type="entry name" value="GH2_Domain-Containing"/>
</dbReference>
<comment type="similarity">
    <text evidence="1">Belongs to the glycosyl hydrolase 2 family.</text>
</comment>
<keyword evidence="4" id="KW-0732">Signal</keyword>
<dbReference type="Pfam" id="PF02837">
    <property type="entry name" value="Glyco_hydro_2_N"/>
    <property type="match status" value="1"/>
</dbReference>
<dbReference type="InterPro" id="IPR040605">
    <property type="entry name" value="Glyco_hydro2_dom5"/>
</dbReference>
<reference evidence="11 12" key="1">
    <citation type="submission" date="2016-10" db="EMBL/GenBank/DDBJ databases">
        <authorList>
            <person name="Varghese N."/>
            <person name="Submissions S."/>
        </authorList>
    </citation>
    <scope>NUCLEOTIDE SEQUENCE</scope>
    <source>
        <strain evidence="11">BP1-145</strain>
        <strain evidence="12">BP1-148</strain>
    </source>
</reference>
<dbReference type="Pfam" id="PF02836">
    <property type="entry name" value="Glyco_hydro_2_C"/>
    <property type="match status" value="1"/>
</dbReference>
<accession>A0A1H0EZ12</accession>
<dbReference type="SUPFAM" id="SSF51445">
    <property type="entry name" value="(Trans)glycosidases"/>
    <property type="match status" value="1"/>
</dbReference>
<dbReference type="Gene3D" id="3.20.20.80">
    <property type="entry name" value="Glycosidases"/>
    <property type="match status" value="1"/>
</dbReference>
<proteinExistence type="inferred from homology"/>
<evidence type="ECO:0000256" key="2">
    <source>
        <dbReference type="ARBA" id="ARBA00022801"/>
    </source>
</evidence>
<name>A0A1H0EZ12_9BACT</name>
<evidence type="ECO:0000259" key="6">
    <source>
        <dbReference type="Pfam" id="PF02836"/>
    </source>
</evidence>
<reference evidence="10 13" key="2">
    <citation type="submission" date="2016-10" db="EMBL/GenBank/DDBJ databases">
        <authorList>
            <person name="de Groot N.N."/>
        </authorList>
    </citation>
    <scope>NUCLEOTIDE SEQUENCE [LARGE SCALE GENOMIC DNA]</scope>
    <source>
        <strain evidence="13">BP1-145</strain>
        <strain evidence="10">BP1-148</strain>
    </source>
</reference>
<evidence type="ECO:0000313" key="10">
    <source>
        <dbReference type="EMBL" id="SDG36669.1"/>
    </source>
</evidence>
<dbReference type="InterPro" id="IPR032311">
    <property type="entry name" value="DUF4982"/>
</dbReference>
<dbReference type="InterPro" id="IPR017853">
    <property type="entry name" value="GH"/>
</dbReference>
<dbReference type="Pfam" id="PF00703">
    <property type="entry name" value="Glyco_hydro_2"/>
    <property type="match status" value="1"/>
</dbReference>
<feature type="domain" description="Glycoside hydrolase family 2 catalytic" evidence="6">
    <location>
        <begin position="313"/>
        <end position="448"/>
    </location>
</feature>
<dbReference type="PANTHER" id="PTHR42732">
    <property type="entry name" value="BETA-GALACTOSIDASE"/>
    <property type="match status" value="1"/>
</dbReference>
<accession>A0A1G7TPU6</accession>
<evidence type="ECO:0000256" key="3">
    <source>
        <dbReference type="ARBA" id="ARBA00023295"/>
    </source>
</evidence>
<keyword evidence="2 11" id="KW-0378">Hydrolase</keyword>
<evidence type="ECO:0000256" key="1">
    <source>
        <dbReference type="ARBA" id="ARBA00007401"/>
    </source>
</evidence>
<feature type="domain" description="Glycoside hydrolase family 2" evidence="9">
    <location>
        <begin position="694"/>
        <end position="779"/>
    </location>
</feature>
<evidence type="ECO:0000259" key="8">
    <source>
        <dbReference type="Pfam" id="PF16355"/>
    </source>
</evidence>
<feature type="domain" description="Glycoside hydrolase family 2 immunoglobulin-like beta-sandwich" evidence="5">
    <location>
        <begin position="207"/>
        <end position="307"/>
    </location>
</feature>
<organism evidence="11 13">
    <name type="scientific">Prevotella communis</name>
    <dbReference type="NCBI Taxonomy" id="2913614"/>
    <lineage>
        <taxon>Bacteria</taxon>
        <taxon>Pseudomonadati</taxon>
        <taxon>Bacteroidota</taxon>
        <taxon>Bacteroidia</taxon>
        <taxon>Bacteroidales</taxon>
        <taxon>Prevotellaceae</taxon>
        <taxon>Prevotella</taxon>
    </lineage>
</organism>
<dbReference type="Proteomes" id="UP000198779">
    <property type="component" value="Unassembled WGS sequence"/>
</dbReference>
<dbReference type="SUPFAM" id="SSF49303">
    <property type="entry name" value="beta-Galactosidase/glucuronidase domain"/>
    <property type="match status" value="1"/>
</dbReference>
<dbReference type="InterPro" id="IPR013783">
    <property type="entry name" value="Ig-like_fold"/>
</dbReference>
<dbReference type="InterPro" id="IPR006103">
    <property type="entry name" value="Glyco_hydro_2_cat"/>
</dbReference>
<dbReference type="Proteomes" id="UP000199134">
    <property type="component" value="Unassembled WGS sequence"/>
</dbReference>
<feature type="signal peptide" evidence="4">
    <location>
        <begin position="1"/>
        <end position="19"/>
    </location>
</feature>
<evidence type="ECO:0000259" key="9">
    <source>
        <dbReference type="Pfam" id="PF18565"/>
    </source>
</evidence>
<dbReference type="Pfam" id="PF16355">
    <property type="entry name" value="DUF4982"/>
    <property type="match status" value="1"/>
</dbReference>
<evidence type="ECO:0000259" key="5">
    <source>
        <dbReference type="Pfam" id="PF00703"/>
    </source>
</evidence>
<dbReference type="EMBL" id="FNIW01000004">
    <property type="protein sequence ID" value="SDN87628.1"/>
    <property type="molecule type" value="Genomic_DNA"/>
</dbReference>